<comment type="subcellular location">
    <subcellularLocation>
        <location evidence="1">Cell membrane</location>
        <topology evidence="1">Multi-pass membrane protein</topology>
    </subcellularLocation>
</comment>
<dbReference type="RefSeq" id="WP_321552197.1">
    <property type="nucleotide sequence ID" value="NZ_JAXIVU010000001.1"/>
</dbReference>
<keyword evidence="3" id="KW-0813">Transport</keyword>
<evidence type="ECO:0000313" key="10">
    <source>
        <dbReference type="Proteomes" id="UP001294570"/>
    </source>
</evidence>
<feature type="transmembrane region" description="Helical" evidence="8">
    <location>
        <begin position="54"/>
        <end position="73"/>
    </location>
</feature>
<organism evidence="9 10">
    <name type="scientific">Denitrificimonas halotolerans</name>
    <dbReference type="NCBI Taxonomy" id="3098930"/>
    <lineage>
        <taxon>Bacteria</taxon>
        <taxon>Pseudomonadati</taxon>
        <taxon>Pseudomonadota</taxon>
        <taxon>Gammaproteobacteria</taxon>
        <taxon>Pseudomonadales</taxon>
        <taxon>Pseudomonadaceae</taxon>
        <taxon>Denitrificimonas</taxon>
    </lineage>
</organism>
<keyword evidence="7 8" id="KW-0472">Membrane</keyword>
<dbReference type="InterPro" id="IPR011606">
    <property type="entry name" value="Brnchd-chn_aa_trnsp_permease"/>
</dbReference>
<keyword evidence="4" id="KW-1003">Cell membrane</keyword>
<keyword evidence="10" id="KW-1185">Reference proteome</keyword>
<evidence type="ECO:0000256" key="6">
    <source>
        <dbReference type="ARBA" id="ARBA00022989"/>
    </source>
</evidence>
<evidence type="ECO:0000256" key="2">
    <source>
        <dbReference type="ARBA" id="ARBA00010735"/>
    </source>
</evidence>
<dbReference type="EMBL" id="JAXIVU010000001">
    <property type="protein sequence ID" value="MDY7218095.1"/>
    <property type="molecule type" value="Genomic_DNA"/>
</dbReference>
<evidence type="ECO:0000313" key="9">
    <source>
        <dbReference type="EMBL" id="MDY7218095.1"/>
    </source>
</evidence>
<feature type="transmembrane region" description="Helical" evidence="8">
    <location>
        <begin position="135"/>
        <end position="161"/>
    </location>
</feature>
<proteinExistence type="inferred from homology"/>
<gene>
    <name evidence="9" type="ORF">TOI97_00650</name>
</gene>
<feature type="transmembrane region" description="Helical" evidence="8">
    <location>
        <begin position="79"/>
        <end position="100"/>
    </location>
</feature>
<feature type="transmembrane region" description="Helical" evidence="8">
    <location>
        <begin position="20"/>
        <end position="42"/>
    </location>
</feature>
<feature type="transmembrane region" description="Helical" evidence="8">
    <location>
        <begin position="173"/>
        <end position="202"/>
    </location>
</feature>
<protein>
    <submittedName>
        <fullName evidence="9">AzlC family ABC transporter permease</fullName>
    </submittedName>
</protein>
<comment type="similarity">
    <text evidence="2">Belongs to the AzlC family.</text>
</comment>
<keyword evidence="5 8" id="KW-0812">Transmembrane</keyword>
<evidence type="ECO:0000256" key="4">
    <source>
        <dbReference type="ARBA" id="ARBA00022475"/>
    </source>
</evidence>
<accession>A0ABU5GN42</accession>
<evidence type="ECO:0000256" key="7">
    <source>
        <dbReference type="ARBA" id="ARBA00023136"/>
    </source>
</evidence>
<name>A0ABU5GN42_9GAMM</name>
<dbReference type="PANTHER" id="PTHR34979">
    <property type="entry name" value="INNER MEMBRANE PROTEIN YGAZ"/>
    <property type="match status" value="1"/>
</dbReference>
<dbReference type="PANTHER" id="PTHR34979:SF1">
    <property type="entry name" value="INNER MEMBRANE PROTEIN YGAZ"/>
    <property type="match status" value="1"/>
</dbReference>
<evidence type="ECO:0000256" key="5">
    <source>
        <dbReference type="ARBA" id="ARBA00022692"/>
    </source>
</evidence>
<reference evidence="9 10" key="1">
    <citation type="submission" date="2023-12" db="EMBL/GenBank/DDBJ databases">
        <title>Denitrificimonas halotolerans sp. nov.,a novel species isolated from landfill leachate.</title>
        <authorList>
            <person name="Wang S."/>
        </authorList>
    </citation>
    <scope>NUCLEOTIDE SEQUENCE [LARGE SCALE GENOMIC DNA]</scope>
    <source>
        <strain evidence="9 10">JX-1</strain>
    </source>
</reference>
<feature type="transmembrane region" description="Helical" evidence="8">
    <location>
        <begin position="208"/>
        <end position="230"/>
    </location>
</feature>
<comment type="caution">
    <text evidence="9">The sequence shown here is derived from an EMBL/GenBank/DDBJ whole genome shotgun (WGS) entry which is preliminary data.</text>
</comment>
<evidence type="ECO:0000256" key="8">
    <source>
        <dbReference type="SAM" id="Phobius"/>
    </source>
</evidence>
<keyword evidence="6 8" id="KW-1133">Transmembrane helix</keyword>
<evidence type="ECO:0000256" key="3">
    <source>
        <dbReference type="ARBA" id="ARBA00022448"/>
    </source>
</evidence>
<sequence>MSSRLFMSDPLSSSPQRFWLGALHIIPLCLAVLPWGVLAGSMAVSQGFTPLQSVGLSVFVFAGAAQLVTISMVAAGSGFIAICLTIFVITAQHLLYALILREHVSSLPLRKRLPVAFLLTDELFALSVGKRSYDFAYLMGAGLCFYLSWIFFTIVGVLLAASVPNLADYHLDFSIVATFIAIVVPMIKRLSSLVGVLVALILSLLLNSLAVAGAIVIAGLLGMLCAVGVARWRGEGP</sequence>
<dbReference type="Pfam" id="PF03591">
    <property type="entry name" value="AzlC"/>
    <property type="match status" value="1"/>
</dbReference>
<evidence type="ECO:0000256" key="1">
    <source>
        <dbReference type="ARBA" id="ARBA00004651"/>
    </source>
</evidence>
<dbReference type="Proteomes" id="UP001294570">
    <property type="component" value="Unassembled WGS sequence"/>
</dbReference>